<proteinExistence type="predicted"/>
<dbReference type="InParanoid" id="A0A2T3A5W2"/>
<sequence>MRHQSYRSHATIRSPALNRFPRAGPKAAAHTYITFHHSSQLCIAFPPSTTLGLVCCHGRCAPTEPLQLATSDDSLKRLKRSETPAWVSQPNPARSDIVYRVCCRSSESADANTSRDGAAVQHLAAWLLPSPVPTTGPAMPHLHSAGAGGQATHPMRSLQEVLPSIVS</sequence>
<dbReference type="Proteomes" id="UP000241462">
    <property type="component" value="Unassembled WGS sequence"/>
</dbReference>
<organism evidence="2 3">
    <name type="scientific">Coniella lustricola</name>
    <dbReference type="NCBI Taxonomy" id="2025994"/>
    <lineage>
        <taxon>Eukaryota</taxon>
        <taxon>Fungi</taxon>
        <taxon>Dikarya</taxon>
        <taxon>Ascomycota</taxon>
        <taxon>Pezizomycotina</taxon>
        <taxon>Sordariomycetes</taxon>
        <taxon>Sordariomycetidae</taxon>
        <taxon>Diaporthales</taxon>
        <taxon>Schizoparmaceae</taxon>
        <taxon>Coniella</taxon>
    </lineage>
</organism>
<evidence type="ECO:0000313" key="2">
    <source>
        <dbReference type="EMBL" id="PSR83486.1"/>
    </source>
</evidence>
<keyword evidence="3" id="KW-1185">Reference proteome</keyword>
<protein>
    <submittedName>
        <fullName evidence="2">Uncharacterized protein</fullName>
    </submittedName>
</protein>
<dbReference type="EMBL" id="KZ678459">
    <property type="protein sequence ID" value="PSR83486.1"/>
    <property type="molecule type" value="Genomic_DNA"/>
</dbReference>
<dbReference type="AlphaFoldDB" id="A0A2T3A5W2"/>
<gene>
    <name evidence="2" type="ORF">BD289DRAFT_281118</name>
</gene>
<name>A0A2T3A5W2_9PEZI</name>
<feature type="region of interest" description="Disordered" evidence="1">
    <location>
        <begin position="1"/>
        <end position="20"/>
    </location>
</feature>
<evidence type="ECO:0000256" key="1">
    <source>
        <dbReference type="SAM" id="MobiDB-lite"/>
    </source>
</evidence>
<reference evidence="2 3" key="1">
    <citation type="journal article" date="2018" name="Mycol. Prog.">
        <title>Coniella lustricola, a new species from submerged detritus.</title>
        <authorList>
            <person name="Raudabaugh D.B."/>
            <person name="Iturriaga T."/>
            <person name="Carver A."/>
            <person name="Mondo S."/>
            <person name="Pangilinan J."/>
            <person name="Lipzen A."/>
            <person name="He G."/>
            <person name="Amirebrahimi M."/>
            <person name="Grigoriev I.V."/>
            <person name="Miller A.N."/>
        </authorList>
    </citation>
    <scope>NUCLEOTIDE SEQUENCE [LARGE SCALE GENOMIC DNA]</scope>
    <source>
        <strain evidence="2 3">B22-T-1</strain>
    </source>
</reference>
<evidence type="ECO:0000313" key="3">
    <source>
        <dbReference type="Proteomes" id="UP000241462"/>
    </source>
</evidence>
<accession>A0A2T3A5W2</accession>